<reference evidence="2" key="1">
    <citation type="submission" date="2020-09" db="EMBL/GenBank/DDBJ databases">
        <title>Rhizobia associated with sainfoin plants.</title>
        <authorList>
            <person name="Asharfi S."/>
            <person name="Kuzmanovic N."/>
            <person name="Bunk B."/>
            <person name="Sproeer C."/>
            <person name="Becker M."/>
            <person name="Thuenen T."/>
        </authorList>
    </citation>
    <scope>NUCLEOTIDE SEQUENCE</scope>
    <source>
        <strain evidence="2">OM4</strain>
    </source>
</reference>
<gene>
    <name evidence="2" type="ORF">IHQ72_34190</name>
</gene>
<evidence type="ECO:0000313" key="2">
    <source>
        <dbReference type="EMBL" id="UVC19248.1"/>
    </source>
</evidence>
<protein>
    <submittedName>
        <fullName evidence="2">Uncharacterized protein</fullName>
    </submittedName>
</protein>
<feature type="region of interest" description="Disordered" evidence="1">
    <location>
        <begin position="477"/>
        <end position="520"/>
    </location>
</feature>
<feature type="region of interest" description="Disordered" evidence="1">
    <location>
        <begin position="1"/>
        <end position="145"/>
    </location>
</feature>
<organism evidence="2 3">
    <name type="scientific">Mesorhizobium onobrychidis</name>
    <dbReference type="NCBI Taxonomy" id="2775404"/>
    <lineage>
        <taxon>Bacteria</taxon>
        <taxon>Pseudomonadati</taxon>
        <taxon>Pseudomonadota</taxon>
        <taxon>Alphaproteobacteria</taxon>
        <taxon>Hyphomicrobiales</taxon>
        <taxon>Phyllobacteriaceae</taxon>
        <taxon>Mesorhizobium</taxon>
    </lineage>
</organism>
<feature type="compositionally biased region" description="Low complexity" evidence="1">
    <location>
        <begin position="31"/>
        <end position="50"/>
    </location>
</feature>
<accession>A0ABY5R7F3</accession>
<name>A0ABY5R7F3_9HYPH</name>
<dbReference type="Proteomes" id="UP001058098">
    <property type="component" value="Chromosome"/>
</dbReference>
<feature type="compositionally biased region" description="Low complexity" evidence="1">
    <location>
        <begin position="96"/>
        <end position="106"/>
    </location>
</feature>
<feature type="compositionally biased region" description="Polar residues" evidence="1">
    <location>
        <begin position="477"/>
        <end position="487"/>
    </location>
</feature>
<evidence type="ECO:0000256" key="1">
    <source>
        <dbReference type="SAM" id="MobiDB-lite"/>
    </source>
</evidence>
<evidence type="ECO:0000313" key="3">
    <source>
        <dbReference type="Proteomes" id="UP001058098"/>
    </source>
</evidence>
<dbReference type="EMBL" id="CP062229">
    <property type="protein sequence ID" value="UVC19248.1"/>
    <property type="molecule type" value="Genomic_DNA"/>
</dbReference>
<proteinExistence type="predicted"/>
<keyword evidence="3" id="KW-1185">Reference proteome</keyword>
<feature type="compositionally biased region" description="Polar residues" evidence="1">
    <location>
        <begin position="128"/>
        <end position="144"/>
    </location>
</feature>
<feature type="compositionally biased region" description="Low complexity" evidence="1">
    <location>
        <begin position="63"/>
        <end position="74"/>
    </location>
</feature>
<sequence>MHRQRVLAYIGDEKMTGIGRSGKSRIGDAGAGSSSSRSQSSLASGEGSQAFGSVLERMRSEPGKGSPPAGAASGAHDDLGGRSSGPSVRPHPIPAAAPRAAAGPRAARSRQRSVPSTSDGEALAPVASQPSTSGVAVHTSSSGEEINEVRRQMRSLIHEIQVLEEKSLHSGTPLERVRDELDQLANAGAELLQCYASLPPHLAHRTLSDADVRQYRADVLHRADSANDLAQTIFEEEKKKQKRVEEILYNLVKSNATLDQLSRSVPSATKYHVARTEFWDKKVQRHELMRSVCAATANLPSSTAEMRQEEQAALRLHSGWVANAKVMQLESRTALAQVSMAPQAIMFEAPVRQILVGEDGQTRLMGNFIGDVFPAFLSTSGAVLHERGRPLDPEHCAVLEGVVERLAEFASASHAVVARLRDYQAGAGLPLELLSRIVDDAWITADEVIHLLELQPKPPATALPAVAGAAIPAENAGKTTVGETTTASGKKGKRKSKRTVGASSSAAGGPEPQVAAAVSDPAPEAKVLVRSELGTKKLVSPKEAQNSASSVAARLAVLQITTGEDTKSLIARSKELLKFDLPAQQSLVSRAHYTKPEDAEYTIGAAVQRLQTQAEGMEACLSALEASLRSKLHEGKTAEVHDQTVQLKDMLSKVRGFAKAWDEQKPAITIDCMKRYSFPSQNYLEHLRTAGELTALGQPRALPGDPSNLFEIRLQPKALRNRTMPSPMWVHIHTTRPVYAQQLATLDTTEFAACHVKSNEQRGHNRQWQDARAREGYDNVVIHRGKLTPAFCKSLLTDRADMRNGPA</sequence>